<protein>
    <recommendedName>
        <fullName evidence="1">Activating transcription factor 7-interacting protein Fn3 domain-containing protein</fullName>
    </recommendedName>
</protein>
<dbReference type="Proteomes" id="UP000276133">
    <property type="component" value="Unassembled WGS sequence"/>
</dbReference>
<dbReference type="EMBL" id="REGN01001415">
    <property type="protein sequence ID" value="RNA34791.1"/>
    <property type="molecule type" value="Genomic_DNA"/>
</dbReference>
<accession>A0A3M7SG88</accession>
<name>A0A3M7SG88_BRAPC</name>
<dbReference type="AlphaFoldDB" id="A0A3M7SG88"/>
<organism evidence="2 3">
    <name type="scientific">Brachionus plicatilis</name>
    <name type="common">Marine rotifer</name>
    <name type="synonym">Brachionus muelleri</name>
    <dbReference type="NCBI Taxonomy" id="10195"/>
    <lineage>
        <taxon>Eukaryota</taxon>
        <taxon>Metazoa</taxon>
        <taxon>Spiralia</taxon>
        <taxon>Gnathifera</taxon>
        <taxon>Rotifera</taxon>
        <taxon>Eurotatoria</taxon>
        <taxon>Monogononta</taxon>
        <taxon>Pseudotrocha</taxon>
        <taxon>Ploima</taxon>
        <taxon>Brachionidae</taxon>
        <taxon>Brachionus</taxon>
    </lineage>
</organism>
<gene>
    <name evidence="2" type="ORF">BpHYR1_016826</name>
</gene>
<dbReference type="Pfam" id="PF16794">
    <property type="entry name" value="fn3_4"/>
    <property type="match status" value="1"/>
</dbReference>
<keyword evidence="3" id="KW-1185">Reference proteome</keyword>
<feature type="domain" description="Activating transcription factor 7-interacting protein Fn3" evidence="1">
    <location>
        <begin position="70"/>
        <end position="180"/>
    </location>
</feature>
<reference evidence="2 3" key="1">
    <citation type="journal article" date="2018" name="Sci. Rep.">
        <title>Genomic signatures of local adaptation to the degree of environmental predictability in rotifers.</title>
        <authorList>
            <person name="Franch-Gras L."/>
            <person name="Hahn C."/>
            <person name="Garcia-Roger E.M."/>
            <person name="Carmona M.J."/>
            <person name="Serra M."/>
            <person name="Gomez A."/>
        </authorList>
    </citation>
    <scope>NUCLEOTIDE SEQUENCE [LARGE SCALE GENOMIC DNA]</scope>
    <source>
        <strain evidence="2">HYR1</strain>
    </source>
</reference>
<dbReference type="InterPro" id="IPR056565">
    <property type="entry name" value="Fn3_ATF7IP"/>
</dbReference>
<comment type="caution">
    <text evidence="2">The sequence shown here is derived from an EMBL/GenBank/DDBJ whole genome shotgun (WGS) entry which is preliminary data.</text>
</comment>
<evidence type="ECO:0000313" key="3">
    <source>
        <dbReference type="Proteomes" id="UP000276133"/>
    </source>
</evidence>
<proteinExistence type="predicted"/>
<sequence>MYKSYRLNKLARLNELINLNPKFATKSKSKPVISSECGTQSCEHEASAEKKPRIDSTAPCIHSIRNILIPKLELAQKQNNVTLLWNLHDEVTKTKLTNEHPYFKLIKEYEIFGHKKTHSEQQSPNEPEQIDKAKWLSLAKVKSKTIPTRVVLKDFQKGNVYLFTVQIIFTDDSVGKFGNIEKIVFD</sequence>
<evidence type="ECO:0000313" key="2">
    <source>
        <dbReference type="EMBL" id="RNA34791.1"/>
    </source>
</evidence>
<evidence type="ECO:0000259" key="1">
    <source>
        <dbReference type="Pfam" id="PF16794"/>
    </source>
</evidence>